<dbReference type="AlphaFoldDB" id="A0A167TDP2"/>
<proteinExistence type="predicted"/>
<feature type="region of interest" description="Disordered" evidence="1">
    <location>
        <begin position="295"/>
        <end position="503"/>
    </location>
</feature>
<evidence type="ECO:0000313" key="2">
    <source>
        <dbReference type="EMBL" id="OAA60497.1"/>
    </source>
</evidence>
<accession>A0A167TDP2</accession>
<feature type="compositionally biased region" description="Polar residues" evidence="1">
    <location>
        <begin position="320"/>
        <end position="330"/>
    </location>
</feature>
<organism evidence="2 3">
    <name type="scientific">Niveomyces insectorum RCEF 264</name>
    <dbReference type="NCBI Taxonomy" id="1081102"/>
    <lineage>
        <taxon>Eukaryota</taxon>
        <taxon>Fungi</taxon>
        <taxon>Dikarya</taxon>
        <taxon>Ascomycota</taxon>
        <taxon>Pezizomycotina</taxon>
        <taxon>Sordariomycetes</taxon>
        <taxon>Hypocreomycetidae</taxon>
        <taxon>Hypocreales</taxon>
        <taxon>Cordycipitaceae</taxon>
        <taxon>Niveomyces</taxon>
    </lineage>
</organism>
<reference evidence="2 3" key="1">
    <citation type="journal article" date="2016" name="Genome Biol. Evol.">
        <title>Divergent and convergent evolution of fungal pathogenicity.</title>
        <authorList>
            <person name="Shang Y."/>
            <person name="Xiao G."/>
            <person name="Zheng P."/>
            <person name="Cen K."/>
            <person name="Zhan S."/>
            <person name="Wang C."/>
        </authorList>
    </citation>
    <scope>NUCLEOTIDE SEQUENCE [LARGE SCALE GENOMIC DNA]</scope>
    <source>
        <strain evidence="2 3">RCEF 264</strain>
    </source>
</reference>
<dbReference type="SUPFAM" id="SSF88697">
    <property type="entry name" value="PUA domain-like"/>
    <property type="match status" value="1"/>
</dbReference>
<dbReference type="InterPro" id="IPR015947">
    <property type="entry name" value="PUA-like_sf"/>
</dbReference>
<feature type="region of interest" description="Disordered" evidence="1">
    <location>
        <begin position="735"/>
        <end position="870"/>
    </location>
</feature>
<feature type="compositionally biased region" description="Basic residues" evidence="1">
    <location>
        <begin position="46"/>
        <end position="56"/>
    </location>
</feature>
<dbReference type="EMBL" id="AZHD01000009">
    <property type="protein sequence ID" value="OAA60497.1"/>
    <property type="molecule type" value="Genomic_DNA"/>
</dbReference>
<feature type="compositionally biased region" description="Low complexity" evidence="1">
    <location>
        <begin position="832"/>
        <end position="841"/>
    </location>
</feature>
<feature type="compositionally biased region" description="Basic and acidic residues" evidence="1">
    <location>
        <begin position="677"/>
        <end position="686"/>
    </location>
</feature>
<gene>
    <name evidence="2" type="ORF">SPI_05621</name>
</gene>
<feature type="compositionally biased region" description="Polar residues" evidence="1">
    <location>
        <begin position="802"/>
        <end position="822"/>
    </location>
</feature>
<comment type="caution">
    <text evidence="2">The sequence shown here is derived from an EMBL/GenBank/DDBJ whole genome shotgun (WGS) entry which is preliminary data.</text>
</comment>
<feature type="compositionally biased region" description="Low complexity" evidence="1">
    <location>
        <begin position="10"/>
        <end position="44"/>
    </location>
</feature>
<protein>
    <submittedName>
        <fullName evidence="2">PUA-like domain protein</fullName>
    </submittedName>
</protein>
<feature type="region of interest" description="Disordered" evidence="1">
    <location>
        <begin position="658"/>
        <end position="686"/>
    </location>
</feature>
<name>A0A167TDP2_9HYPO</name>
<feature type="compositionally biased region" description="Low complexity" evidence="1">
    <location>
        <begin position="423"/>
        <end position="437"/>
    </location>
</feature>
<feature type="region of interest" description="Disordered" evidence="1">
    <location>
        <begin position="1"/>
        <end position="149"/>
    </location>
</feature>
<feature type="compositionally biased region" description="Polar residues" evidence="1">
    <location>
        <begin position="118"/>
        <end position="133"/>
    </location>
</feature>
<evidence type="ECO:0000256" key="1">
    <source>
        <dbReference type="SAM" id="MobiDB-lite"/>
    </source>
</evidence>
<keyword evidence="3" id="KW-1185">Reference proteome</keyword>
<feature type="compositionally biased region" description="Acidic residues" evidence="1">
    <location>
        <begin position="375"/>
        <end position="390"/>
    </location>
</feature>
<feature type="region of interest" description="Disordered" evidence="1">
    <location>
        <begin position="157"/>
        <end position="176"/>
    </location>
</feature>
<evidence type="ECO:0000313" key="3">
    <source>
        <dbReference type="Proteomes" id="UP000076874"/>
    </source>
</evidence>
<sequence>MPPKRRSQDAPATIPTPTASSTATAAAATVPRRLRSSRPPQQVRFPARRKVIKRYGRLSTLQSPKQRTLADSGYAVRVDDETNANSEDRDASSDCQVVSRGRGKPEDRRRTRRKPSKATPSSFHTQTLTQFLSGSPWAEEAGGDEFDDGLAEIIRDSEDEYSLASPGDKTTTKTAGVPVAPKGAAAAAATSLAAAGSRTQMVTGAAVSSWGATTTPRAQRTEIPSSQPSPFTPILLLDRYHSPLGRLRSSPLQTKNAAAAVSGGADVAADLAAHDLSDRPAKRTKLFSAAPKRTPTRVIPDSYSTAESASPVRTMRTVAAESTTTPSQRRSPLRVLRSPEIAMRSSAYRTTTGLFARPAKNQPAREAKEAPLAEEIADTDDDDDGDDDDNENKPAGSGSALEDVPVTPQKAVKVPSKRSEAGVVSSVSSLSPLSSLSGWVSEPGTPTPLPKDKQTRRSTGAARERSQARPSAPPNRNLHTSSPAADRPDGHSQGLESQGLESQRVPLDVIRDLGPQTDRSDIIISIHPEHVRNIVNGTKDHEFRSYKIPQTVSRFWIYVTRPVCELQYMAVVAAGFRQPGEIEDSTSGLGNADFNAGRTAAKFAYKLVQVYQLNNAVPLAVMKANGWIDGPPQRYAYVPPAVVGALLGNLRCALFEEGGGGGGRRRRRHQTAAGNASEKDQRGNDEDIHDTLSISQEIEAQLLSDMLEKSLSGQQPPVVSSSQRQVDVGAVAATALSPPQPSGYGAVRPSQATTASAPGTPERVGLADEAETADVGGLQTPIRDASSSPLRHDLLVPRPQLDSGTDDSQQNSRPTDSWQRRQLSQPLPPLHTLPSSLTNSTQIALPESLYEEVRQAPPAVILDSEDSEGD</sequence>
<dbReference type="Proteomes" id="UP000076874">
    <property type="component" value="Unassembled WGS sequence"/>
</dbReference>
<dbReference type="OrthoDB" id="2149705at2759"/>